<proteinExistence type="inferred from homology"/>
<dbReference type="Proteomes" id="UP000183208">
    <property type="component" value="Unassembled WGS sequence"/>
</dbReference>
<dbReference type="InterPro" id="IPR029479">
    <property type="entry name" value="Nitroreductase"/>
</dbReference>
<dbReference type="OrthoDB" id="9784375at2"/>
<dbReference type="PANTHER" id="PTHR43673">
    <property type="entry name" value="NAD(P)H NITROREDUCTASE YDGI-RELATED"/>
    <property type="match status" value="1"/>
</dbReference>
<organism evidence="4 5">
    <name type="scientific">Bradyrhizobium lablabi</name>
    <dbReference type="NCBI Taxonomy" id="722472"/>
    <lineage>
        <taxon>Bacteria</taxon>
        <taxon>Pseudomonadati</taxon>
        <taxon>Pseudomonadota</taxon>
        <taxon>Alphaproteobacteria</taxon>
        <taxon>Hyphomicrobiales</taxon>
        <taxon>Nitrobacteraceae</taxon>
        <taxon>Bradyrhizobium</taxon>
    </lineage>
</organism>
<gene>
    <name evidence="4" type="ORF">SAMN05444171_4865</name>
</gene>
<dbReference type="RefSeq" id="WP_074824424.1">
    <property type="nucleotide sequence ID" value="NZ_FNTI01000001.1"/>
</dbReference>
<sequence length="205" mass="22216">MNTSVIEAIERQKTTNLYDASKSIPDDEIRELVRLATFSPTAFHLQNWRFIAVRSPEAKARLRAVAANQPKVTEAAVTFIMVGELAVADVMADRLAGSVAAGFMPVEMVPGWEAAAKSLYFEKPQTQRDEAIRSATFGASGLIHAAQAMGLGTTPMIGFDPVGVSREFSLSDNEVPALLVAVGYPTEANWPQKPRRPILDVLAFA</sequence>
<dbReference type="GO" id="GO:0016491">
    <property type="term" value="F:oxidoreductase activity"/>
    <property type="evidence" value="ECO:0007669"/>
    <property type="project" value="UniProtKB-KW"/>
</dbReference>
<dbReference type="SUPFAM" id="SSF55469">
    <property type="entry name" value="FMN-dependent nitroreductase-like"/>
    <property type="match status" value="1"/>
</dbReference>
<dbReference type="AlphaFoldDB" id="A0A1H5CUF0"/>
<comment type="similarity">
    <text evidence="1">Belongs to the nitroreductase family.</text>
</comment>
<evidence type="ECO:0000313" key="4">
    <source>
        <dbReference type="EMBL" id="SED70134.1"/>
    </source>
</evidence>
<accession>A0A1H5CUF0</accession>
<dbReference type="InterPro" id="IPR000415">
    <property type="entry name" value="Nitroreductase-like"/>
</dbReference>
<evidence type="ECO:0000259" key="3">
    <source>
        <dbReference type="Pfam" id="PF00881"/>
    </source>
</evidence>
<name>A0A1H5CUF0_9BRAD</name>
<protein>
    <submittedName>
        <fullName evidence="4">Nitroreductase</fullName>
    </submittedName>
</protein>
<dbReference type="Pfam" id="PF00881">
    <property type="entry name" value="Nitroreductase"/>
    <property type="match status" value="1"/>
</dbReference>
<keyword evidence="2" id="KW-0560">Oxidoreductase</keyword>
<dbReference type="Gene3D" id="3.40.109.10">
    <property type="entry name" value="NADH Oxidase"/>
    <property type="match status" value="1"/>
</dbReference>
<feature type="domain" description="Nitroreductase" evidence="3">
    <location>
        <begin position="17"/>
        <end position="184"/>
    </location>
</feature>
<evidence type="ECO:0000256" key="1">
    <source>
        <dbReference type="ARBA" id="ARBA00007118"/>
    </source>
</evidence>
<dbReference type="EMBL" id="FNTI01000001">
    <property type="protein sequence ID" value="SED70134.1"/>
    <property type="molecule type" value="Genomic_DNA"/>
</dbReference>
<reference evidence="4 5" key="1">
    <citation type="submission" date="2016-10" db="EMBL/GenBank/DDBJ databases">
        <authorList>
            <person name="de Groot N.N."/>
        </authorList>
    </citation>
    <scope>NUCLEOTIDE SEQUENCE [LARGE SCALE GENOMIC DNA]</scope>
    <source>
        <strain evidence="4 5">GAS522</strain>
    </source>
</reference>
<evidence type="ECO:0000313" key="5">
    <source>
        <dbReference type="Proteomes" id="UP000183208"/>
    </source>
</evidence>
<evidence type="ECO:0000256" key="2">
    <source>
        <dbReference type="ARBA" id="ARBA00023002"/>
    </source>
</evidence>